<dbReference type="InterPro" id="IPR009080">
    <property type="entry name" value="tRNAsynth_Ia_anticodon-bd"/>
</dbReference>
<accession>A0A9Q5I4S3</accession>
<protein>
    <recommendedName>
        <fullName evidence="2">arginine--tRNA ligase</fullName>
        <ecNumber evidence="2">6.1.1.19</ecNumber>
    </recommendedName>
    <alternativeName>
        <fullName evidence="8">Arginyl-tRNA synthetase</fullName>
    </alternativeName>
</protein>
<evidence type="ECO:0000256" key="9">
    <source>
        <dbReference type="ARBA" id="ARBA00049339"/>
    </source>
</evidence>
<evidence type="ECO:0000256" key="2">
    <source>
        <dbReference type="ARBA" id="ARBA00012837"/>
    </source>
</evidence>
<name>A0A9Q5I4S3_SANBA</name>
<dbReference type="GO" id="GO:0032543">
    <property type="term" value="P:mitochondrial translation"/>
    <property type="evidence" value="ECO:0007669"/>
    <property type="project" value="TreeGrafter"/>
</dbReference>
<dbReference type="InterPro" id="IPR001278">
    <property type="entry name" value="Arg-tRNA-ligase"/>
</dbReference>
<reference evidence="12" key="1">
    <citation type="submission" date="2016-06" db="EMBL/GenBank/DDBJ databases">
        <title>Draft Genome sequence of the fungus Inonotus baumii.</title>
        <authorList>
            <person name="Zhu H."/>
            <person name="Lin W."/>
        </authorList>
    </citation>
    <scope>NUCLEOTIDE SEQUENCE</scope>
    <source>
        <strain evidence="12">821</strain>
    </source>
</reference>
<comment type="catalytic activity">
    <reaction evidence="9">
        <text>tRNA(Arg) + L-arginine + ATP = L-arginyl-tRNA(Arg) + AMP + diphosphate</text>
        <dbReference type="Rhea" id="RHEA:20301"/>
        <dbReference type="Rhea" id="RHEA-COMP:9658"/>
        <dbReference type="Rhea" id="RHEA-COMP:9673"/>
        <dbReference type="ChEBI" id="CHEBI:30616"/>
        <dbReference type="ChEBI" id="CHEBI:32682"/>
        <dbReference type="ChEBI" id="CHEBI:33019"/>
        <dbReference type="ChEBI" id="CHEBI:78442"/>
        <dbReference type="ChEBI" id="CHEBI:78513"/>
        <dbReference type="ChEBI" id="CHEBI:456215"/>
        <dbReference type="EC" id="6.1.1.19"/>
    </reaction>
</comment>
<dbReference type="InterPro" id="IPR008909">
    <property type="entry name" value="DALR_anticod-bd"/>
</dbReference>
<evidence type="ECO:0000313" key="12">
    <source>
        <dbReference type="EMBL" id="OCB91499.1"/>
    </source>
</evidence>
<keyword evidence="13" id="KW-1185">Reference proteome</keyword>
<dbReference type="EMBL" id="LNZH02000084">
    <property type="protein sequence ID" value="OCB91499.1"/>
    <property type="molecule type" value="Genomic_DNA"/>
</dbReference>
<organism evidence="12 13">
    <name type="scientific">Sanghuangporus baumii</name>
    <name type="common">Phellinus baumii</name>
    <dbReference type="NCBI Taxonomy" id="108892"/>
    <lineage>
        <taxon>Eukaryota</taxon>
        <taxon>Fungi</taxon>
        <taxon>Dikarya</taxon>
        <taxon>Basidiomycota</taxon>
        <taxon>Agaricomycotina</taxon>
        <taxon>Agaricomycetes</taxon>
        <taxon>Hymenochaetales</taxon>
        <taxon>Hymenochaetaceae</taxon>
        <taxon>Sanghuangporus</taxon>
    </lineage>
</organism>
<dbReference type="GO" id="GO:0005739">
    <property type="term" value="C:mitochondrion"/>
    <property type="evidence" value="ECO:0007669"/>
    <property type="project" value="TreeGrafter"/>
</dbReference>
<dbReference type="PANTHER" id="PTHR11956:SF11">
    <property type="entry name" value="ARGININE--TRNA LIGASE, MITOCHONDRIAL-RELATED"/>
    <property type="match status" value="1"/>
</dbReference>
<dbReference type="Gene3D" id="3.30.1360.70">
    <property type="entry name" value="Arginyl tRNA synthetase N-terminal domain"/>
    <property type="match status" value="1"/>
</dbReference>
<dbReference type="SUPFAM" id="SSF47323">
    <property type="entry name" value="Anticodon-binding domain of a subclass of class I aminoacyl-tRNA synthetases"/>
    <property type="match status" value="1"/>
</dbReference>
<dbReference type="PROSITE" id="PS00178">
    <property type="entry name" value="AA_TRNA_LIGASE_I"/>
    <property type="match status" value="1"/>
</dbReference>
<evidence type="ECO:0000313" key="13">
    <source>
        <dbReference type="Proteomes" id="UP000757232"/>
    </source>
</evidence>
<evidence type="ECO:0000259" key="11">
    <source>
        <dbReference type="SMART" id="SM00836"/>
    </source>
</evidence>
<dbReference type="EC" id="6.1.1.19" evidence="2"/>
<dbReference type="Pfam" id="PF05746">
    <property type="entry name" value="DALR_1"/>
    <property type="match status" value="1"/>
</dbReference>
<keyword evidence="7 10" id="KW-0030">Aminoacyl-tRNA synthetase</keyword>
<dbReference type="GO" id="GO:0004814">
    <property type="term" value="F:arginine-tRNA ligase activity"/>
    <property type="evidence" value="ECO:0007669"/>
    <property type="project" value="UniProtKB-EC"/>
</dbReference>
<dbReference type="Gene3D" id="1.10.730.10">
    <property type="entry name" value="Isoleucyl-tRNA Synthetase, Domain 1"/>
    <property type="match status" value="1"/>
</dbReference>
<gene>
    <name evidence="12" type="ORF">A7U60_g1234</name>
</gene>
<dbReference type="CDD" id="cd07956">
    <property type="entry name" value="Anticodon_Ia_Arg"/>
    <property type="match status" value="1"/>
</dbReference>
<dbReference type="SUPFAM" id="SSF52374">
    <property type="entry name" value="Nucleotidylyl transferase"/>
    <property type="match status" value="1"/>
</dbReference>
<sequence length="680" mass="77464">MHLPLLPFTRIRSTRVLLKPSTYQRFSVTKRLRNFSMMPTLAELPRLPGTDFDRCKLDVFRVAVATHISKALDIPVETAFTGVDLGKKADFTVAVPRFRLKAKPADLVAKILDTFQPDELIERVFADGIFVNFYSRTSTLARLTLDQINELSKPTEKYPHGAYGTNATGSGKKVIIEFSSPNIAKPFHAGHLRSTIIGTFLANLFETCGWEAIRFNYLGDWGKQFGLLAVGYERYGSEEKLQENAIMHLFEVYVAINKDAKAEEERGGPEEVNERAKAIFRKMEDGDEETLALWNRFRDLSIKAYEKVYARLNVRFDVYSGESQVESARIHAAIDKLKENKLVTTKTKEESRINKDRYREEAKEKAGNGNLEEAAEKLAETKIDGEPENQERLALAVDLSKWKLGKPVVEKADGTTIYVVRDIAGAIQRYETYHFNKMIYVVGDQQDLHVAQFFKILELMKEPFVKSMEHVNFGRVLGMSTRRGEVKFLDEILDMAKEAMLEQMKTNEEKFKAVEDPEGTSDQIGMTCVKIQDMQSKRAISYSFDPARMTSWDGDTGAYLQYAHVRMCSVTRKVAHQVTLREDVSKINVDLLTEPKAREIVYLLATYPDVVRAAFKTYEPSTIVSYCFKLAHLISSAWETLIVMNQEQELAQARLYLFTCARLVLSSAMRLLSLTPLERM</sequence>
<dbReference type="SUPFAM" id="SSF55190">
    <property type="entry name" value="Arginyl-tRNA synthetase (ArgRS), N-terminal 'additional' domain"/>
    <property type="match status" value="1"/>
</dbReference>
<dbReference type="FunFam" id="1.10.730.10:FF:000006">
    <property type="entry name" value="Arginyl-tRNA synthetase 2, mitochondrial"/>
    <property type="match status" value="1"/>
</dbReference>
<dbReference type="OrthoDB" id="68056at2759"/>
<keyword evidence="5 10" id="KW-0067">ATP-binding</keyword>
<evidence type="ECO:0000256" key="8">
    <source>
        <dbReference type="ARBA" id="ARBA00033033"/>
    </source>
</evidence>
<proteinExistence type="inferred from homology"/>
<dbReference type="SMART" id="SM00836">
    <property type="entry name" value="DALR_1"/>
    <property type="match status" value="1"/>
</dbReference>
<dbReference type="AlphaFoldDB" id="A0A9Q5I4S3"/>
<comment type="caution">
    <text evidence="12">The sequence shown here is derived from an EMBL/GenBank/DDBJ whole genome shotgun (WGS) entry which is preliminary data.</text>
</comment>
<dbReference type="PANTHER" id="PTHR11956">
    <property type="entry name" value="ARGINYL-TRNA SYNTHETASE"/>
    <property type="match status" value="1"/>
</dbReference>
<evidence type="ECO:0000256" key="4">
    <source>
        <dbReference type="ARBA" id="ARBA00022741"/>
    </source>
</evidence>
<dbReference type="GO" id="GO:0006420">
    <property type="term" value="P:arginyl-tRNA aminoacylation"/>
    <property type="evidence" value="ECO:0007669"/>
    <property type="project" value="InterPro"/>
</dbReference>
<evidence type="ECO:0000256" key="6">
    <source>
        <dbReference type="ARBA" id="ARBA00022917"/>
    </source>
</evidence>
<evidence type="ECO:0000256" key="5">
    <source>
        <dbReference type="ARBA" id="ARBA00022840"/>
    </source>
</evidence>
<dbReference type="InterPro" id="IPR036695">
    <property type="entry name" value="Arg-tRNA-synth_N_sf"/>
</dbReference>
<evidence type="ECO:0000256" key="1">
    <source>
        <dbReference type="ARBA" id="ARBA00005594"/>
    </source>
</evidence>
<dbReference type="PRINTS" id="PR01038">
    <property type="entry name" value="TRNASYNTHARG"/>
</dbReference>
<dbReference type="InterPro" id="IPR001412">
    <property type="entry name" value="aa-tRNA-synth_I_CS"/>
</dbReference>
<feature type="domain" description="DALR anticodon binding" evidence="11">
    <location>
        <begin position="560"/>
        <end position="680"/>
    </location>
</feature>
<keyword evidence="4 10" id="KW-0547">Nucleotide-binding</keyword>
<keyword evidence="3 10" id="KW-0436">Ligase</keyword>
<keyword evidence="6 10" id="KW-0648">Protein biosynthesis</keyword>
<evidence type="ECO:0000256" key="7">
    <source>
        <dbReference type="ARBA" id="ARBA00023146"/>
    </source>
</evidence>
<dbReference type="InterPro" id="IPR014729">
    <property type="entry name" value="Rossmann-like_a/b/a_fold"/>
</dbReference>
<evidence type="ECO:0000256" key="10">
    <source>
        <dbReference type="RuleBase" id="RU363038"/>
    </source>
</evidence>
<dbReference type="Gene3D" id="3.40.50.620">
    <property type="entry name" value="HUPs"/>
    <property type="match status" value="1"/>
</dbReference>
<dbReference type="Proteomes" id="UP000757232">
    <property type="component" value="Unassembled WGS sequence"/>
</dbReference>
<evidence type="ECO:0000256" key="3">
    <source>
        <dbReference type="ARBA" id="ARBA00022598"/>
    </source>
</evidence>
<dbReference type="Pfam" id="PF00750">
    <property type="entry name" value="tRNA-synt_1d"/>
    <property type="match status" value="2"/>
</dbReference>
<dbReference type="GO" id="GO:0005524">
    <property type="term" value="F:ATP binding"/>
    <property type="evidence" value="ECO:0007669"/>
    <property type="project" value="UniProtKB-KW"/>
</dbReference>
<dbReference type="InterPro" id="IPR035684">
    <property type="entry name" value="ArgRS_core"/>
</dbReference>
<comment type="similarity">
    <text evidence="1 10">Belongs to the class-I aminoacyl-tRNA synthetase family.</text>
</comment>